<dbReference type="Pfam" id="PF00297">
    <property type="entry name" value="Ribosomal_L3"/>
    <property type="match status" value="1"/>
</dbReference>
<feature type="region of interest" description="Disordered" evidence="1">
    <location>
        <begin position="1680"/>
        <end position="1730"/>
    </location>
</feature>
<evidence type="ECO:0000313" key="3">
    <source>
        <dbReference type="EnsemblMetazoa" id="PPA36634.1"/>
    </source>
</evidence>
<feature type="chain" id="PRO_5043354916" evidence="2">
    <location>
        <begin position="17"/>
        <end position="2222"/>
    </location>
</feature>
<feature type="compositionally biased region" description="Low complexity" evidence="1">
    <location>
        <begin position="2184"/>
        <end position="2200"/>
    </location>
</feature>
<dbReference type="InterPro" id="IPR000597">
    <property type="entry name" value="Ribosomal_uL3"/>
</dbReference>
<organism evidence="3 4">
    <name type="scientific">Pristionchus pacificus</name>
    <name type="common">Parasitic nematode worm</name>
    <dbReference type="NCBI Taxonomy" id="54126"/>
    <lineage>
        <taxon>Eukaryota</taxon>
        <taxon>Metazoa</taxon>
        <taxon>Ecdysozoa</taxon>
        <taxon>Nematoda</taxon>
        <taxon>Chromadorea</taxon>
        <taxon>Rhabditida</taxon>
        <taxon>Rhabditina</taxon>
        <taxon>Diplogasteromorpha</taxon>
        <taxon>Diplogasteroidea</taxon>
        <taxon>Neodiplogasteridae</taxon>
        <taxon>Pristionchus</taxon>
    </lineage>
</organism>
<dbReference type="EnsemblMetazoa" id="PPA36634.1">
    <property type="protein sequence ID" value="PPA36634.1"/>
    <property type="gene ID" value="WBGene00275003"/>
</dbReference>
<dbReference type="FunFam" id="3.30.1430.10:FF:000002">
    <property type="entry name" value="Ribosomal protein L3-like"/>
    <property type="match status" value="1"/>
</dbReference>
<dbReference type="Proteomes" id="UP000005239">
    <property type="component" value="Unassembled WGS sequence"/>
</dbReference>
<evidence type="ECO:0000313" key="4">
    <source>
        <dbReference type="Proteomes" id="UP000005239"/>
    </source>
</evidence>
<accession>A0A8R1UND3</accession>
<keyword evidence="4" id="KW-1185">Reference proteome</keyword>
<reference evidence="4" key="1">
    <citation type="journal article" date="2008" name="Nat. Genet.">
        <title>The Pristionchus pacificus genome provides a unique perspective on nematode lifestyle and parasitism.</title>
        <authorList>
            <person name="Dieterich C."/>
            <person name="Clifton S.W."/>
            <person name="Schuster L.N."/>
            <person name="Chinwalla A."/>
            <person name="Delehaunty K."/>
            <person name="Dinkelacker I."/>
            <person name="Fulton L."/>
            <person name="Fulton R."/>
            <person name="Godfrey J."/>
            <person name="Minx P."/>
            <person name="Mitreva M."/>
            <person name="Roeseler W."/>
            <person name="Tian H."/>
            <person name="Witte H."/>
            <person name="Yang S.P."/>
            <person name="Wilson R.K."/>
            <person name="Sommer R.J."/>
        </authorList>
    </citation>
    <scope>NUCLEOTIDE SEQUENCE [LARGE SCALE GENOMIC DNA]</scope>
    <source>
        <strain evidence="4">PS312</strain>
    </source>
</reference>
<reference evidence="3" key="2">
    <citation type="submission" date="2022-06" db="UniProtKB">
        <authorList>
            <consortium name="EnsemblMetazoa"/>
        </authorList>
    </citation>
    <scope>IDENTIFICATION</scope>
    <source>
        <strain evidence="3">PS312</strain>
    </source>
</reference>
<dbReference type="GO" id="GO:0022625">
    <property type="term" value="C:cytosolic large ribosomal subunit"/>
    <property type="evidence" value="ECO:0000318"/>
    <property type="project" value="GO_Central"/>
</dbReference>
<dbReference type="GO" id="GO:0003735">
    <property type="term" value="F:structural constituent of ribosome"/>
    <property type="evidence" value="ECO:0000318"/>
    <property type="project" value="GO_Central"/>
</dbReference>
<evidence type="ECO:0000256" key="2">
    <source>
        <dbReference type="SAM" id="SignalP"/>
    </source>
</evidence>
<dbReference type="GO" id="GO:0003723">
    <property type="term" value="F:RNA binding"/>
    <property type="evidence" value="ECO:0000318"/>
    <property type="project" value="GO_Central"/>
</dbReference>
<protein>
    <submittedName>
        <fullName evidence="3">Uncharacterized protein</fullName>
    </submittedName>
</protein>
<dbReference type="InterPro" id="IPR045077">
    <property type="entry name" value="L3_arc_euk"/>
</dbReference>
<evidence type="ECO:0000256" key="1">
    <source>
        <dbReference type="SAM" id="MobiDB-lite"/>
    </source>
</evidence>
<accession>A0A2A6BQ74</accession>
<dbReference type="PANTHER" id="PTHR11363:SF5">
    <property type="entry name" value="LARGE RIBOSOMAL SUBUNIT PROTEIN UL3"/>
    <property type="match status" value="1"/>
</dbReference>
<proteinExistence type="predicted"/>
<dbReference type="Gene3D" id="3.30.1430.10">
    <property type="match status" value="1"/>
</dbReference>
<feature type="region of interest" description="Disordered" evidence="1">
    <location>
        <begin position="2122"/>
        <end position="2201"/>
    </location>
</feature>
<name>A0A2A6BQ74_PRIPA</name>
<dbReference type="PANTHER" id="PTHR11363">
    <property type="entry name" value="60S RIBOSOMAL PROTEIN L3-RELATED"/>
    <property type="match status" value="1"/>
</dbReference>
<feature type="compositionally biased region" description="Low complexity" evidence="1">
    <location>
        <begin position="1689"/>
        <end position="1730"/>
    </location>
</feature>
<sequence>MRLLLAFSLLVLSVHCRWLEDSAPTQPTPGDVITTLQRIRDFTLPNFVGCEHTKACFNDLLTSTGFDSDFFPSYDEYQSTLDGNYGSGDALSNFCATFDAVSRCFSQESDSCRTPTVFATIFNLTSDDAYRFNADLDLRKIMCDNQQALADQCMNKMETSKNSLVVENDADVSCEVVAADLSAVISKADANGCPDSVNSVFCQINSKKKEIETVGACDGKIAKCPTTFHACDKMQSCFDEFYQGVEKAGVKNPLPNYPDYAKNMKNKFENKNGIDQMCRLQTSLHACLIRTTDKNCPLNAASFRSMYNMNYEQAYDYSTDFELRKQQCMNVDGIKNEGACLTVAKPLLNVCQPYIPHNLTLGQSCTDLRLAMKCNNFAVRASSCPAETQKMYCLTQEIIYQQGALGFCDGWMPDCDDLILTPHRNKKAHIMEVQLNGGSIADKVERAKERLEKQVLIDQTDGDILAILQKIKDFSPPDLGSCEHTKACFNDLLTSTGFDSDFFPSYDEYQSTLDANYGSGDALSNFCGTFDVVSHCFNQEIDSCRTPTVFASLFNITSDDAHRFTADLDLRRIMCDNQEALADPCMNKMSTFKSSLPVEIGADEVTCEVVAADFSAVISNSDANGCSDAVNSAFCLINSKKKEIEAAGACDGKMPKCQTAFHACDRMKSCFDDFYSGVDKAGVKTPLPNYADYSKKMKSKFENKNGIDQMCSLQTSLHACLIRNTDKNCPLNAASFRSMYNMNYEQAYDYSTDFELRKQQCMNKEGVRNNECVSSAETKVLLNVCQPNIPHNLTLGQSCTDLRLAMKCNLFAVRQSCSADVLKTYCITQSIVYQQGALGFCDGWMPECESTQNDAPKADNPEDTPDTATTPGGIVPFLEKLSNISLPVFSTCEHTKSCYNSLLTAVGFSTDSFPDYDEYQNKITEAYGSGQALNNFCGTFDAVSHCFSQESDSCRTPTVFASIFNLTNDDAYRFNADLDLRKIMCDNQEALADPCMNTMTNEVASSFQVNNDAAVSCEVVSADFTAFISNSESAGCSDAVNSVFCQINGKKKEIETVGTCDGIIPTCPTSFHSCDGMKSCFDDFYHGVEKAGVKSALPNYADYAKSMKNKFENKNGIDQMCSLQTSLHACLIRTIDKNCPLNPASFRTMYNMNYEQAYSYSTDFNLRVQQCQNKAGYEESSCLTSLPAKALLDVCQPNIPHNLTLGQSCTDLRLAMKCDNFAVRQPCANSADTRKMYCVTQSLVYQQGALGFCDGWMPDCNDLPEIPTEAPKTTIAPATTAVALPAQATTTSDDLLTILQKLKNLTLPNFVGCEQTKACYKDLLSSTGFSSDPFPDYTEYQNKMDQITGQALKNYCGTFDAVTRCFKRELDSCRTPTVFATLFDLSNDDAYRFSADIDLRKIMCDNQQALVDPCMNKLETERTNQFIENDAAVSCDIVSADISAVISNSADNGCSDSVNSVFCQINSKKKEIETVGACDGKIAKCPTTFHACDKMQSCFDDFYTGVEKAGVKNPLPNYADYAKNMKRVFENKAGIDQMCSLQTSLHACLIRTTDKNCPLNAASFRSMYNMNYEQAYSYSTDFDLRKAQCMNKQGVIDNTCMTSVETRVLLDVCQPYIPHNLTLGQSCTDLRLAMKCDIFAVRQSCTAEAQMMYCATQSIIYQQGALGFCDGWMPECETIGPQSTQAPRTPKTTTAKSTTVTTKPPISTTQTPKTTTNAAPVTTTQTPKTTTNAVPVTTTVSIPKTTEATGTTTESLWEIIHKLRNLPNFKDCEQTKGCYSDLLISTGFSVDPFPDYDEYTTTMDQKYASGEALKNYCGIFDAVSRCFSQELDSCRTQTVFSSLFNLTSDDAYRFSADLDLRKIMCDNQEAMNDPCMNKMEMTSESVLFENDAVSCDVVSADFSAIINNAADNGCSDSVNSVFCQINQKKKEIETKMQSCFDDFYTGVEKAGVKTPLPNYADYAKNMKRQFENKNGIDQMCRLQTSLHACLIRTIDKRCPLNAASFRSMYNMNYEQAYDYSTDFELRKQQCMNVDGVKTNDCLSKPETTVLLNLCQPYIPHNLTLGQSCTDLRLAMKCDMFAVRQHCSAETQKMYCDTQSVIYQQGALGFCDGWMPECEPFSPPIQPKTTTSPSVPSTSEVAPVTTVTTTTTKKPVDPETTTTKRTTHTPTTASTTHSPDEPTITKENPPTITTPTPTTTTSLSSLQIPIMSTILQMCSPPTG</sequence>
<dbReference type="GO" id="GO:0006412">
    <property type="term" value="P:translation"/>
    <property type="evidence" value="ECO:0000318"/>
    <property type="project" value="GO_Central"/>
</dbReference>
<keyword evidence="2" id="KW-0732">Signal</keyword>
<feature type="signal peptide" evidence="2">
    <location>
        <begin position="1"/>
        <end position="16"/>
    </location>
</feature>
<feature type="compositionally biased region" description="Low complexity" evidence="1">
    <location>
        <begin position="2126"/>
        <end position="2176"/>
    </location>
</feature>
<gene>
    <name evidence="3" type="primary">WBGene00275003</name>
</gene>